<evidence type="ECO:0000313" key="1">
    <source>
        <dbReference type="EMBL" id="ABY63279.1"/>
    </source>
</evidence>
<gene>
    <name evidence="1" type="ORF">201phi2-1p456</name>
</gene>
<dbReference type="RefSeq" id="YP_001957175.1">
    <property type="nucleotide sequence ID" value="NC_010821.1"/>
</dbReference>
<dbReference type="OrthoDB" id="9310at10239"/>
<sequence length="419" mass="44983">MIDLMLSLVQKPAIEEDDSGLPFPAGTPFKGVVKSADFINGTSLAGLLGITAGTPINTNSGWLHFVEDNGYNIYIAKKPLRYGLTWEAINTGQTDKEIVIGGTTYTVQFMTGTKAANQPAVVASGGGQWDRYMYNIYGGELASSLPSTRLNWGSYTEKMLGIPLISEAQNVNTLPFGCASYTLYTSSNGGHATRGLRYPLGTGTPEIMGVWWGGASNFETHYGWRPMLVEKGTVPPIEETPYKGLIQPADLISPADLSTLLGITEGQIVSGAGQWMKFVENGKELYIAQKSFRSSIRKKTLDAAGVSNVAAGKLVTIGGKNYQCRLMTDAEWNRYMYSVYNNAITVVNTNFWAMYTPAELNVSTGAASAGTLSYIYGNPASTGTRGFTGIGNSWGVADWADGGTAVPGYGWRPVLELVP</sequence>
<protein>
    <submittedName>
        <fullName evidence="1">Virion structural protein</fullName>
    </submittedName>
</protein>
<organismHost>
    <name type="scientific">Pseudomonas chlororaphis</name>
    <dbReference type="NCBI Taxonomy" id="587753"/>
</organismHost>
<reference evidence="1 2" key="1">
    <citation type="journal article" date="2008" name="Virology">
        <title>Characterization of Pseudomonas chlororaphis myovirus 201varphi2-1 via genomic sequencing, mass spectrometry, and electron microscopy.</title>
        <authorList>
            <person name="Thomas J.A."/>
            <person name="Rolando M.R."/>
            <person name="Carroll C.A."/>
            <person name="Shen P.S."/>
            <person name="Belnap D.M."/>
            <person name="Weintraub S.T."/>
            <person name="Serwer P."/>
            <person name="Hardies S.C."/>
        </authorList>
    </citation>
    <scope>NUCLEOTIDE SEQUENCE</scope>
</reference>
<dbReference type="EMBL" id="EU197055">
    <property type="protein sequence ID" value="ABY63279.1"/>
    <property type="molecule type" value="Genomic_DNA"/>
</dbReference>
<dbReference type="KEGG" id="vg:6372293"/>
<keyword evidence="2" id="KW-1185">Reference proteome</keyword>
<organism evidence="1 2">
    <name type="scientific">Pseudomonas phage 201phi2-1</name>
    <name type="common">Pseudomonas chlororaphis phage 201phi2-1</name>
    <dbReference type="NCBI Taxonomy" id="198110"/>
    <lineage>
        <taxon>Viruses</taxon>
        <taxon>Duplodnaviria</taxon>
        <taxon>Heunggongvirae</taxon>
        <taxon>Uroviricota</taxon>
        <taxon>Caudoviricetes</taxon>
        <taxon>Chimalliviridae</taxon>
        <taxon>Serwervirus</taxon>
        <taxon>Serwervirus 201phi21</taxon>
    </lineage>
</organism>
<evidence type="ECO:0000313" key="2">
    <source>
        <dbReference type="Proteomes" id="UP000002421"/>
    </source>
</evidence>
<accession>B3FJW4</accession>
<dbReference type="Proteomes" id="UP000002421">
    <property type="component" value="Segment"/>
</dbReference>
<proteinExistence type="predicted"/>
<name>B3FJW4_BP201</name>